<dbReference type="STRING" id="2004952.A0A2C5XUI8"/>
<dbReference type="GO" id="GO:0003676">
    <property type="term" value="F:nucleic acid binding"/>
    <property type="evidence" value="ECO:0007669"/>
    <property type="project" value="InterPro"/>
</dbReference>
<dbReference type="InterPro" id="IPR035979">
    <property type="entry name" value="RBD_domain_sf"/>
</dbReference>
<gene>
    <name evidence="2" type="ORF">CDD80_5017</name>
</gene>
<dbReference type="CDD" id="cd00590">
    <property type="entry name" value="RRM_SF"/>
    <property type="match status" value="1"/>
</dbReference>
<feature type="region of interest" description="Disordered" evidence="1">
    <location>
        <begin position="1"/>
        <end position="105"/>
    </location>
</feature>
<keyword evidence="3" id="KW-1185">Reference proteome</keyword>
<dbReference type="OrthoDB" id="5374349at2759"/>
<evidence type="ECO:0000313" key="2">
    <source>
        <dbReference type="EMBL" id="PHH79349.1"/>
    </source>
</evidence>
<dbReference type="AlphaFoldDB" id="A0A2C5XUI8"/>
<accession>A0A2C5XUI8</accession>
<dbReference type="Gene3D" id="3.30.70.330">
    <property type="match status" value="1"/>
</dbReference>
<evidence type="ECO:0008006" key="4">
    <source>
        <dbReference type="Google" id="ProtNLM"/>
    </source>
</evidence>
<dbReference type="InterPro" id="IPR012677">
    <property type="entry name" value="Nucleotide-bd_a/b_plait_sf"/>
</dbReference>
<protein>
    <recommendedName>
        <fullName evidence="4">RRM domain-containing protein</fullName>
    </recommendedName>
</protein>
<dbReference type="Proteomes" id="UP000226431">
    <property type="component" value="Unassembled WGS sequence"/>
</dbReference>
<feature type="compositionally biased region" description="Basic and acidic residues" evidence="1">
    <location>
        <begin position="69"/>
        <end position="83"/>
    </location>
</feature>
<comment type="caution">
    <text evidence="2">The sequence shown here is derived from an EMBL/GenBank/DDBJ whole genome shotgun (WGS) entry which is preliminary data.</text>
</comment>
<feature type="compositionally biased region" description="Polar residues" evidence="1">
    <location>
        <begin position="84"/>
        <end position="94"/>
    </location>
</feature>
<evidence type="ECO:0000313" key="3">
    <source>
        <dbReference type="Proteomes" id="UP000226431"/>
    </source>
</evidence>
<dbReference type="EMBL" id="NJES01000048">
    <property type="protein sequence ID" value="PHH79349.1"/>
    <property type="molecule type" value="Genomic_DNA"/>
</dbReference>
<feature type="compositionally biased region" description="Basic and acidic residues" evidence="1">
    <location>
        <begin position="14"/>
        <end position="29"/>
    </location>
</feature>
<sequence length="292" mass="32952">MARVASDFQQFITDARERKKNEALADRIFSRNRRQSAPSSRPHPSAGGRSLASRSGVNKRASSGSWRQPKLDLDSEWTHDLHETINNSPQNSPRPSAGRRRGTTQRHEMLASAMDRMDVDQLNVRRGNTPTGPRAMGMSIKGLAGSVCVVAQNFAPGTTAADIESAMSPIGGEMARCTIVKTTPILQAEMYFSTREGAERVIETFNDRTADGRILKVYFKTDNHRHQQEPTRAFRPKRDDYERNRSVDSFRNYDDDLMVPQDDLYPSGFGRPLYSDKIAGRTRRGRDYRRGD</sequence>
<organism evidence="2 3">
    <name type="scientific">Ophiocordyceps camponoti-rufipedis</name>
    <dbReference type="NCBI Taxonomy" id="2004952"/>
    <lineage>
        <taxon>Eukaryota</taxon>
        <taxon>Fungi</taxon>
        <taxon>Dikarya</taxon>
        <taxon>Ascomycota</taxon>
        <taxon>Pezizomycotina</taxon>
        <taxon>Sordariomycetes</taxon>
        <taxon>Hypocreomycetidae</taxon>
        <taxon>Hypocreales</taxon>
        <taxon>Ophiocordycipitaceae</taxon>
        <taxon>Ophiocordyceps</taxon>
    </lineage>
</organism>
<evidence type="ECO:0000256" key="1">
    <source>
        <dbReference type="SAM" id="MobiDB-lite"/>
    </source>
</evidence>
<feature type="compositionally biased region" description="Low complexity" evidence="1">
    <location>
        <begin position="45"/>
        <end position="56"/>
    </location>
</feature>
<name>A0A2C5XUI8_9HYPO</name>
<proteinExistence type="predicted"/>
<dbReference type="SUPFAM" id="SSF54928">
    <property type="entry name" value="RNA-binding domain, RBD"/>
    <property type="match status" value="1"/>
</dbReference>
<reference evidence="2 3" key="1">
    <citation type="submission" date="2017-06" db="EMBL/GenBank/DDBJ databases">
        <title>Ant-infecting Ophiocordyceps genomes reveal a high diversity of potential behavioral manipulation genes and a possible major role for enterotoxins.</title>
        <authorList>
            <person name="De Bekker C."/>
            <person name="Evans H.C."/>
            <person name="Brachmann A."/>
            <person name="Hughes D.P."/>
        </authorList>
    </citation>
    <scope>NUCLEOTIDE SEQUENCE [LARGE SCALE GENOMIC DNA]</scope>
    <source>
        <strain evidence="2 3">Map16</strain>
    </source>
</reference>